<dbReference type="PANTHER" id="PTHR31414:SF18">
    <property type="entry name" value="TRANSMEMBRANE PROTEIN-RELATED"/>
    <property type="match status" value="1"/>
</dbReference>
<feature type="compositionally biased region" description="Polar residues" evidence="1">
    <location>
        <begin position="530"/>
        <end position="541"/>
    </location>
</feature>
<sequence length="541" mass="60398">MGSIRCSKMATTLILMVMIIAPNVKQLAGLTVSSDNFESDVFLFPGRQLKQIKNASEQVKQSDDTVRADPLDHLRKYRGGYDITNKHYWSSTAFTGIYGYAIAALWAICGLIYGAYSLVTSFCWKTNREEKFRKTSSCRKKCYPWSRVLVVLFTILAIIGCGLFLGGNAKFHSRATTVVDILIDTADHASDTIYNTTEAMKDLSANLAADAESGDATRFLKSTAQSLDTEADDIHRQARKHRRAIYNGLKIVYIITTVTISLNLVAAIALSVSGVLKLRRILRLMVILCWILTVLCWLFSGIYFFIENFADDTCTALEGFRQDPYNNSLSSILPCDELSSAKSVLRHVSAEVYNVVHEVNSNISTRYGNIFQICNPFSGPPHYHYQPQDCPANAYKIGDIPQLLKQVTCPDSEQGCTGGIVIPTKYYNRLEIYTTSIQRLLNEYPDMESLVECQTVTTAFSEILNTHCKPLKRYTRMVWAAMVFLSTVMVALILLWTTKAHYEQYQHSSDGSMKPFSTSADKLESGTAEAPNNGSIPSSVL</sequence>
<keyword evidence="2" id="KW-1133">Transmembrane helix</keyword>
<evidence type="ECO:0000313" key="5">
    <source>
        <dbReference type="RefSeq" id="XP_071938669.1"/>
    </source>
</evidence>
<dbReference type="GeneID" id="113734954"/>
<dbReference type="Proteomes" id="UP001652660">
    <property type="component" value="Chromosome 3c"/>
</dbReference>
<feature type="transmembrane region" description="Helical" evidence="2">
    <location>
        <begin position="97"/>
        <end position="124"/>
    </location>
</feature>
<keyword evidence="2" id="KW-0472">Membrane</keyword>
<feature type="transmembrane region" description="Helical" evidence="2">
    <location>
        <begin position="145"/>
        <end position="165"/>
    </location>
</feature>
<dbReference type="RefSeq" id="XP_071938669.1">
    <property type="nucleotide sequence ID" value="XM_072082568.1"/>
</dbReference>
<keyword evidence="3" id="KW-0732">Signal</keyword>
<evidence type="ECO:0000313" key="4">
    <source>
        <dbReference type="Proteomes" id="UP001652660"/>
    </source>
</evidence>
<dbReference type="InterPro" id="IPR040283">
    <property type="entry name" value="DDB_G0292058-like"/>
</dbReference>
<protein>
    <submittedName>
        <fullName evidence="5">Uncharacterized protein isoform X1</fullName>
    </submittedName>
</protein>
<proteinExistence type="predicted"/>
<organism evidence="4 5">
    <name type="scientific">Coffea arabica</name>
    <name type="common">Arabian coffee</name>
    <dbReference type="NCBI Taxonomy" id="13443"/>
    <lineage>
        <taxon>Eukaryota</taxon>
        <taxon>Viridiplantae</taxon>
        <taxon>Streptophyta</taxon>
        <taxon>Embryophyta</taxon>
        <taxon>Tracheophyta</taxon>
        <taxon>Spermatophyta</taxon>
        <taxon>Magnoliopsida</taxon>
        <taxon>eudicotyledons</taxon>
        <taxon>Gunneridae</taxon>
        <taxon>Pentapetalae</taxon>
        <taxon>asterids</taxon>
        <taxon>lamiids</taxon>
        <taxon>Gentianales</taxon>
        <taxon>Rubiaceae</taxon>
        <taxon>Ixoroideae</taxon>
        <taxon>Gardenieae complex</taxon>
        <taxon>Bertiereae - Coffeeae clade</taxon>
        <taxon>Coffeeae</taxon>
        <taxon>Coffea</taxon>
    </lineage>
</organism>
<keyword evidence="2" id="KW-0812">Transmembrane</keyword>
<feature type="transmembrane region" description="Helical" evidence="2">
    <location>
        <begin position="251"/>
        <end position="272"/>
    </location>
</feature>
<accession>A0ABM4X3Q3</accession>
<evidence type="ECO:0000256" key="3">
    <source>
        <dbReference type="SAM" id="SignalP"/>
    </source>
</evidence>
<name>A0ABM4X3Q3_COFAR</name>
<feature type="chain" id="PRO_5047433196" evidence="3">
    <location>
        <begin position="27"/>
        <end position="541"/>
    </location>
</feature>
<reference evidence="5" key="1">
    <citation type="submission" date="2025-08" db="UniProtKB">
        <authorList>
            <consortium name="RefSeq"/>
        </authorList>
    </citation>
    <scope>IDENTIFICATION</scope>
    <source>
        <tissue evidence="5">Leaves</tissue>
    </source>
</reference>
<gene>
    <name evidence="5" type="primary">LOC113734954</name>
</gene>
<keyword evidence="4" id="KW-1185">Reference proteome</keyword>
<feature type="transmembrane region" description="Helical" evidence="2">
    <location>
        <begin position="477"/>
        <end position="496"/>
    </location>
</feature>
<evidence type="ECO:0000256" key="2">
    <source>
        <dbReference type="SAM" id="Phobius"/>
    </source>
</evidence>
<evidence type="ECO:0000256" key="1">
    <source>
        <dbReference type="SAM" id="MobiDB-lite"/>
    </source>
</evidence>
<feature type="region of interest" description="Disordered" evidence="1">
    <location>
        <begin position="508"/>
        <end position="541"/>
    </location>
</feature>
<feature type="transmembrane region" description="Helical" evidence="2">
    <location>
        <begin position="284"/>
        <end position="306"/>
    </location>
</feature>
<feature type="compositionally biased region" description="Polar residues" evidence="1">
    <location>
        <begin position="508"/>
        <end position="520"/>
    </location>
</feature>
<dbReference type="PANTHER" id="PTHR31414">
    <property type="entry name" value="TRANSMEMBRANE PROTEIN DDB_G0292058"/>
    <property type="match status" value="1"/>
</dbReference>
<feature type="signal peptide" evidence="3">
    <location>
        <begin position="1"/>
        <end position="26"/>
    </location>
</feature>